<dbReference type="PROSITE" id="PS00214">
    <property type="entry name" value="FABP"/>
    <property type="match status" value="1"/>
</dbReference>
<feature type="domain" description="Cytosolic fatty-acid binding proteins" evidence="2">
    <location>
        <begin position="7"/>
        <end position="24"/>
    </location>
</feature>
<accession>A0A0E9W652</accession>
<dbReference type="EMBL" id="GBXM01022801">
    <property type="protein sequence ID" value="JAH85776.1"/>
    <property type="molecule type" value="Transcribed_RNA"/>
</dbReference>
<dbReference type="GO" id="GO:0008289">
    <property type="term" value="F:lipid binding"/>
    <property type="evidence" value="ECO:0007669"/>
    <property type="project" value="InterPro"/>
</dbReference>
<proteinExistence type="predicted"/>
<keyword evidence="1" id="KW-1133">Transmembrane helix</keyword>
<sequence>MPPNFAGTWKMKSSEHFDELLKALGKPFHISFLFIFFLSFLIRYLACPCVDVPACARQSITRT</sequence>
<dbReference type="SUPFAM" id="SSF50814">
    <property type="entry name" value="Lipocalins"/>
    <property type="match status" value="1"/>
</dbReference>
<evidence type="ECO:0000259" key="2">
    <source>
        <dbReference type="PROSITE" id="PS00214"/>
    </source>
</evidence>
<reference evidence="3" key="2">
    <citation type="journal article" date="2015" name="Fish Shellfish Immunol.">
        <title>Early steps in the European eel (Anguilla anguilla)-Vibrio vulnificus interaction in the gills: Role of the RtxA13 toxin.</title>
        <authorList>
            <person name="Callol A."/>
            <person name="Pajuelo D."/>
            <person name="Ebbesson L."/>
            <person name="Teles M."/>
            <person name="MacKenzie S."/>
            <person name="Amaro C."/>
        </authorList>
    </citation>
    <scope>NUCLEOTIDE SEQUENCE</scope>
</reference>
<feature type="transmembrane region" description="Helical" evidence="1">
    <location>
        <begin position="28"/>
        <end position="46"/>
    </location>
</feature>
<organism evidence="3">
    <name type="scientific">Anguilla anguilla</name>
    <name type="common">European freshwater eel</name>
    <name type="synonym">Muraena anguilla</name>
    <dbReference type="NCBI Taxonomy" id="7936"/>
    <lineage>
        <taxon>Eukaryota</taxon>
        <taxon>Metazoa</taxon>
        <taxon>Chordata</taxon>
        <taxon>Craniata</taxon>
        <taxon>Vertebrata</taxon>
        <taxon>Euteleostomi</taxon>
        <taxon>Actinopterygii</taxon>
        <taxon>Neopterygii</taxon>
        <taxon>Teleostei</taxon>
        <taxon>Anguilliformes</taxon>
        <taxon>Anguillidae</taxon>
        <taxon>Anguilla</taxon>
    </lineage>
</organism>
<dbReference type="InterPro" id="IPR000463">
    <property type="entry name" value="Fatty_acid-bd"/>
</dbReference>
<evidence type="ECO:0000256" key="1">
    <source>
        <dbReference type="SAM" id="Phobius"/>
    </source>
</evidence>
<keyword evidence="1" id="KW-0472">Membrane</keyword>
<keyword evidence="1" id="KW-0812">Transmembrane</keyword>
<reference evidence="3" key="1">
    <citation type="submission" date="2014-11" db="EMBL/GenBank/DDBJ databases">
        <authorList>
            <person name="Amaro Gonzalez C."/>
        </authorList>
    </citation>
    <scope>NUCLEOTIDE SEQUENCE</scope>
</reference>
<dbReference type="AlphaFoldDB" id="A0A0E9W652"/>
<dbReference type="Gene3D" id="2.40.128.20">
    <property type="match status" value="1"/>
</dbReference>
<evidence type="ECO:0000313" key="3">
    <source>
        <dbReference type="EMBL" id="JAH85776.1"/>
    </source>
</evidence>
<name>A0A0E9W652_ANGAN</name>
<protein>
    <recommendedName>
        <fullName evidence="2">Cytosolic fatty-acid binding proteins domain-containing protein</fullName>
    </recommendedName>
</protein>
<dbReference type="InterPro" id="IPR012674">
    <property type="entry name" value="Calycin"/>
</dbReference>